<protein>
    <submittedName>
        <fullName evidence="1">Uncharacterized protein</fullName>
    </submittedName>
</protein>
<dbReference type="AlphaFoldDB" id="K0SXJ4"/>
<keyword evidence="2" id="KW-1185">Reference proteome</keyword>
<comment type="caution">
    <text evidence="1">The sequence shown here is derived from an EMBL/GenBank/DDBJ whole genome shotgun (WGS) entry which is preliminary data.</text>
</comment>
<organism evidence="1 2">
    <name type="scientific">Thalassiosira oceanica</name>
    <name type="common">Marine diatom</name>
    <dbReference type="NCBI Taxonomy" id="159749"/>
    <lineage>
        <taxon>Eukaryota</taxon>
        <taxon>Sar</taxon>
        <taxon>Stramenopiles</taxon>
        <taxon>Ochrophyta</taxon>
        <taxon>Bacillariophyta</taxon>
        <taxon>Coscinodiscophyceae</taxon>
        <taxon>Thalassiosirophycidae</taxon>
        <taxon>Thalassiosirales</taxon>
        <taxon>Thalassiosiraceae</taxon>
        <taxon>Thalassiosira</taxon>
    </lineage>
</organism>
<name>K0SXJ4_THAOC</name>
<evidence type="ECO:0000313" key="2">
    <source>
        <dbReference type="Proteomes" id="UP000266841"/>
    </source>
</evidence>
<dbReference type="Proteomes" id="UP000266841">
    <property type="component" value="Unassembled WGS sequence"/>
</dbReference>
<proteinExistence type="predicted"/>
<accession>K0SXJ4</accession>
<feature type="non-terminal residue" evidence="1">
    <location>
        <position position="1"/>
    </location>
</feature>
<reference evidence="1 2" key="1">
    <citation type="journal article" date="2012" name="Genome Biol.">
        <title>Genome and low-iron response of an oceanic diatom adapted to chronic iron limitation.</title>
        <authorList>
            <person name="Lommer M."/>
            <person name="Specht M."/>
            <person name="Roy A.S."/>
            <person name="Kraemer L."/>
            <person name="Andreson R."/>
            <person name="Gutowska M.A."/>
            <person name="Wolf J."/>
            <person name="Bergner S.V."/>
            <person name="Schilhabel M.B."/>
            <person name="Klostermeier U.C."/>
            <person name="Beiko R.G."/>
            <person name="Rosenstiel P."/>
            <person name="Hippler M."/>
            <person name="Laroche J."/>
        </authorList>
    </citation>
    <scope>NUCLEOTIDE SEQUENCE [LARGE SCALE GENOMIC DNA]</scope>
    <source>
        <strain evidence="1 2">CCMP1005</strain>
    </source>
</reference>
<sequence>QPSFRAAASQSHPLLASWSLSGVPVARRSTLMDRRLCVPPSTSVLLDYHALPPALLRRPCRGQAGGFLGFRRRQSPLRRPWGAGENQELSRTPLSLRFASLRGAACAHGQPLDQRCPGSTPCRVDVNERTIS</sequence>
<evidence type="ECO:0000313" key="1">
    <source>
        <dbReference type="EMBL" id="EJK70135.1"/>
    </source>
</evidence>
<gene>
    <name evidence="1" type="ORF">THAOC_08532</name>
</gene>
<dbReference type="EMBL" id="AGNL01009003">
    <property type="protein sequence ID" value="EJK70135.1"/>
    <property type="molecule type" value="Genomic_DNA"/>
</dbReference>